<evidence type="ECO:0000313" key="2">
    <source>
        <dbReference type="EMBL" id="THY35251.1"/>
    </source>
</evidence>
<sequence>MRTHTMNNLRTSSTRSLRGIRQVRQASTLNQNPNTAPSLFRKYRGIILWTSIGLAVGGTTGTIVSHTIAPPPHPLPGTHEDGILIQDLNTRIDSEFKVKVLRGKCTAVAASLRGDEGVWRELDPKTLDGSLVSDSLYGARSLGVQRVFWNEKEHELVAVVWFGGAMSGWPGVTHGGGIATVVADKMVLAARLAKGIAPAQDASVGPTEPTRLDLTYKKPTYANAFYVVRAVPRYGAFETASANDIGVDAQLETLDGTVCVQVKGVVPVSEGESAITSSIKSLTPAKSWLGWTSRSDI</sequence>
<dbReference type="PANTHER" id="PTHR47260:SF1">
    <property type="entry name" value="UPF0644 PROTEIN PB2B4.06"/>
    <property type="match status" value="1"/>
</dbReference>
<name>A0A4S9LYX7_AURPU</name>
<keyword evidence="1" id="KW-0472">Membrane</keyword>
<comment type="caution">
    <text evidence="2">The sequence shown here is derived from an EMBL/GenBank/DDBJ whole genome shotgun (WGS) entry which is preliminary data.</text>
</comment>
<protein>
    <recommendedName>
        <fullName evidence="4">Thioesterase domain-containing protein</fullName>
    </recommendedName>
</protein>
<dbReference type="PANTHER" id="PTHR47260">
    <property type="entry name" value="UPF0644 PROTEIN PB2B4.06"/>
    <property type="match status" value="1"/>
</dbReference>
<keyword evidence="1" id="KW-1133">Transmembrane helix</keyword>
<dbReference type="SUPFAM" id="SSF54637">
    <property type="entry name" value="Thioesterase/thiol ester dehydrase-isomerase"/>
    <property type="match status" value="1"/>
</dbReference>
<dbReference type="Gene3D" id="3.10.129.10">
    <property type="entry name" value="Hotdog Thioesterase"/>
    <property type="match status" value="1"/>
</dbReference>
<keyword evidence="1" id="KW-0812">Transmembrane</keyword>
<dbReference type="Proteomes" id="UP000306584">
    <property type="component" value="Unassembled WGS sequence"/>
</dbReference>
<organism evidence="2 3">
    <name type="scientific">Aureobasidium pullulans</name>
    <name type="common">Black yeast</name>
    <name type="synonym">Pullularia pullulans</name>
    <dbReference type="NCBI Taxonomy" id="5580"/>
    <lineage>
        <taxon>Eukaryota</taxon>
        <taxon>Fungi</taxon>
        <taxon>Dikarya</taxon>
        <taxon>Ascomycota</taxon>
        <taxon>Pezizomycotina</taxon>
        <taxon>Dothideomycetes</taxon>
        <taxon>Dothideomycetidae</taxon>
        <taxon>Dothideales</taxon>
        <taxon>Saccotheciaceae</taxon>
        <taxon>Aureobasidium</taxon>
    </lineage>
</organism>
<reference evidence="2 3" key="1">
    <citation type="submission" date="2018-10" db="EMBL/GenBank/DDBJ databases">
        <title>Fifty Aureobasidium pullulans genomes reveal a recombining polyextremotolerant generalist.</title>
        <authorList>
            <person name="Gostincar C."/>
            <person name="Turk M."/>
            <person name="Zajc J."/>
            <person name="Gunde-Cimerman N."/>
        </authorList>
    </citation>
    <scope>NUCLEOTIDE SEQUENCE [LARGE SCALE GENOMIC DNA]</scope>
    <source>
        <strain evidence="2 3">EXF-6604</strain>
    </source>
</reference>
<dbReference type="AlphaFoldDB" id="A0A4S9LYX7"/>
<dbReference type="EMBL" id="QZBD01000026">
    <property type="protein sequence ID" value="THY35251.1"/>
    <property type="molecule type" value="Genomic_DNA"/>
</dbReference>
<gene>
    <name evidence="2" type="ORF">D6D01_01496</name>
</gene>
<evidence type="ECO:0000313" key="3">
    <source>
        <dbReference type="Proteomes" id="UP000306584"/>
    </source>
</evidence>
<accession>A0A4S9LYX7</accession>
<dbReference type="InterPro" id="IPR029069">
    <property type="entry name" value="HotDog_dom_sf"/>
</dbReference>
<proteinExistence type="predicted"/>
<evidence type="ECO:0000256" key="1">
    <source>
        <dbReference type="SAM" id="Phobius"/>
    </source>
</evidence>
<feature type="transmembrane region" description="Helical" evidence="1">
    <location>
        <begin position="46"/>
        <end position="69"/>
    </location>
</feature>
<dbReference type="InterPro" id="IPR052061">
    <property type="entry name" value="PTE-AB_protein"/>
</dbReference>
<evidence type="ECO:0008006" key="4">
    <source>
        <dbReference type="Google" id="ProtNLM"/>
    </source>
</evidence>